<accession>A0AAN9YBR7</accession>
<evidence type="ECO:0000313" key="2">
    <source>
        <dbReference type="EMBL" id="KAK7605552.1"/>
    </source>
</evidence>
<sequence>MLSTFCGVCPKYRDGAAQRGAALVGRFEESPPLCKLRKQSTAEILAIRVGRPSASRTIPRVGRRVNKSMCRSVQRNATQRRRQKVENSTTVDAAAARPRSERNTISSTNANLGSGGESRARDKLALKIVEIAKRARRTDARVSRQPVSGKTRSCHLGQARRKRTTEERRAAHSRVVASRPLGCNRESHIAHRTAEHSESVCWLSKKFKGRPAARLPSFVPYSYLPFVDTTFVSNCSA</sequence>
<dbReference type="Proteomes" id="UP001367676">
    <property type="component" value="Unassembled WGS sequence"/>
</dbReference>
<dbReference type="AlphaFoldDB" id="A0AAN9YBR7"/>
<evidence type="ECO:0000313" key="3">
    <source>
        <dbReference type="Proteomes" id="UP001367676"/>
    </source>
</evidence>
<protein>
    <submittedName>
        <fullName evidence="2">Uncharacterized protein</fullName>
    </submittedName>
</protein>
<feature type="compositionally biased region" description="Polar residues" evidence="1">
    <location>
        <begin position="103"/>
        <end position="112"/>
    </location>
</feature>
<dbReference type="EMBL" id="JBBCAQ010000002">
    <property type="protein sequence ID" value="KAK7605552.1"/>
    <property type="molecule type" value="Genomic_DNA"/>
</dbReference>
<proteinExistence type="predicted"/>
<keyword evidence="3" id="KW-1185">Reference proteome</keyword>
<feature type="region of interest" description="Disordered" evidence="1">
    <location>
        <begin position="73"/>
        <end position="119"/>
    </location>
</feature>
<name>A0AAN9YBR7_9HEMI</name>
<comment type="caution">
    <text evidence="2">The sequence shown here is derived from an EMBL/GenBank/DDBJ whole genome shotgun (WGS) entry which is preliminary data.</text>
</comment>
<reference evidence="2 3" key="1">
    <citation type="submission" date="2024-03" db="EMBL/GenBank/DDBJ databases">
        <title>Adaptation during the transition from Ophiocordyceps entomopathogen to insect associate is accompanied by gene loss and intensified selection.</title>
        <authorList>
            <person name="Ward C.M."/>
            <person name="Onetto C.A."/>
            <person name="Borneman A.R."/>
        </authorList>
    </citation>
    <scope>NUCLEOTIDE SEQUENCE [LARGE SCALE GENOMIC DNA]</scope>
    <source>
        <strain evidence="2">AWRI1</strain>
        <tissue evidence="2">Single Adult Female</tissue>
    </source>
</reference>
<gene>
    <name evidence="2" type="ORF">V9T40_007410</name>
</gene>
<feature type="region of interest" description="Disordered" evidence="1">
    <location>
        <begin position="137"/>
        <end position="169"/>
    </location>
</feature>
<evidence type="ECO:0000256" key="1">
    <source>
        <dbReference type="SAM" id="MobiDB-lite"/>
    </source>
</evidence>
<organism evidence="2 3">
    <name type="scientific">Parthenolecanium corni</name>
    <dbReference type="NCBI Taxonomy" id="536013"/>
    <lineage>
        <taxon>Eukaryota</taxon>
        <taxon>Metazoa</taxon>
        <taxon>Ecdysozoa</taxon>
        <taxon>Arthropoda</taxon>
        <taxon>Hexapoda</taxon>
        <taxon>Insecta</taxon>
        <taxon>Pterygota</taxon>
        <taxon>Neoptera</taxon>
        <taxon>Paraneoptera</taxon>
        <taxon>Hemiptera</taxon>
        <taxon>Sternorrhyncha</taxon>
        <taxon>Coccoidea</taxon>
        <taxon>Coccidae</taxon>
        <taxon>Parthenolecanium</taxon>
    </lineage>
</organism>